<dbReference type="PANTHER" id="PTHR11161">
    <property type="entry name" value="O-ACYLTRANSFERASE"/>
    <property type="match status" value="1"/>
</dbReference>
<gene>
    <name evidence="4" type="primary">LOC108670614</name>
</gene>
<proteinExistence type="predicted"/>
<protein>
    <submittedName>
        <fullName evidence="4">Uncharacterized protein LOC108670614</fullName>
    </submittedName>
</protein>
<dbReference type="RefSeq" id="XP_047740630.1">
    <property type="nucleotide sequence ID" value="XM_047884674.1"/>
</dbReference>
<feature type="chain" id="PRO_5037747165" evidence="1">
    <location>
        <begin position="25"/>
        <end position="310"/>
    </location>
</feature>
<name>A0A979FTV1_HYAAZ</name>
<dbReference type="KEGG" id="hazt:108670614"/>
<reference evidence="4" key="1">
    <citation type="submission" date="2025-08" db="UniProtKB">
        <authorList>
            <consortium name="RefSeq"/>
        </authorList>
    </citation>
    <scope>IDENTIFICATION</scope>
    <source>
        <tissue evidence="4">Whole organism</tissue>
    </source>
</reference>
<dbReference type="Proteomes" id="UP000694843">
    <property type="component" value="Unplaced"/>
</dbReference>
<evidence type="ECO:0000313" key="3">
    <source>
        <dbReference type="Proteomes" id="UP000694843"/>
    </source>
</evidence>
<dbReference type="OrthoDB" id="6361789at2759"/>
<dbReference type="PANTHER" id="PTHR11161:SF0">
    <property type="entry name" value="O-ACYLTRANSFERASE LIKE PROTEIN"/>
    <property type="match status" value="1"/>
</dbReference>
<evidence type="ECO:0000256" key="1">
    <source>
        <dbReference type="SAM" id="SignalP"/>
    </source>
</evidence>
<accession>A0A979FTV1</accession>
<dbReference type="SMART" id="SM00703">
    <property type="entry name" value="NRF"/>
    <property type="match status" value="1"/>
</dbReference>
<dbReference type="Pfam" id="PF20146">
    <property type="entry name" value="NRF"/>
    <property type="match status" value="1"/>
</dbReference>
<keyword evidence="1" id="KW-0732">Signal</keyword>
<dbReference type="GeneID" id="108670614"/>
<sequence>MTLVSVYFFTSLLCSASFIGLSYAQEPRWPHYPILAGTFFMGPIPEHHTQRRAPQNEGLSFAASGPQLMAHNLAELASQARKGPPRALVGDSPHEESSVETYVQESFTKLWPYYLPVPDKLLPSTSNATKWGQRSKLHEWRGSNRTLSAECERDVTAIYDAILDPPAILMLSAWAVQLFDSWGKPADGLLVGNAQWLGFMKECFATTRRRDAEEAFRGQYCRVFVDIDNDTASDVSYATCMPSTCTGLELQESASQQLSVLSFTLTNVQCQQQDEVLESYTWEIVGSCVIIAMVLPVVIATAVQLIRGEA</sequence>
<dbReference type="AlphaFoldDB" id="A0A979FTV1"/>
<organism evidence="3 4">
    <name type="scientific">Hyalella azteca</name>
    <name type="common">Amphipod</name>
    <dbReference type="NCBI Taxonomy" id="294128"/>
    <lineage>
        <taxon>Eukaryota</taxon>
        <taxon>Metazoa</taxon>
        <taxon>Ecdysozoa</taxon>
        <taxon>Arthropoda</taxon>
        <taxon>Crustacea</taxon>
        <taxon>Multicrustacea</taxon>
        <taxon>Malacostraca</taxon>
        <taxon>Eumalacostraca</taxon>
        <taxon>Peracarida</taxon>
        <taxon>Amphipoda</taxon>
        <taxon>Senticaudata</taxon>
        <taxon>Talitrida</taxon>
        <taxon>Talitroidea</taxon>
        <taxon>Hyalellidae</taxon>
        <taxon>Hyalella</taxon>
    </lineage>
</organism>
<dbReference type="InterPro" id="IPR052728">
    <property type="entry name" value="O2_lipid_transport_reg"/>
</dbReference>
<dbReference type="InterPro" id="IPR006621">
    <property type="entry name" value="Nose-resist-to-fluoxetine_N"/>
</dbReference>
<feature type="domain" description="Nose resistant-to-fluoxetine protein N-terminal" evidence="2">
    <location>
        <begin position="148"/>
        <end position="272"/>
    </location>
</feature>
<feature type="signal peptide" evidence="1">
    <location>
        <begin position="1"/>
        <end position="24"/>
    </location>
</feature>
<evidence type="ECO:0000313" key="4">
    <source>
        <dbReference type="RefSeq" id="XP_047740630.1"/>
    </source>
</evidence>
<evidence type="ECO:0000259" key="2">
    <source>
        <dbReference type="SMART" id="SM00703"/>
    </source>
</evidence>
<keyword evidence="3" id="KW-1185">Reference proteome</keyword>